<dbReference type="eggNOG" id="KOG1587">
    <property type="taxonomic scope" value="Eukaryota"/>
</dbReference>
<feature type="compositionally biased region" description="Low complexity" evidence="1">
    <location>
        <begin position="60"/>
        <end position="71"/>
    </location>
</feature>
<dbReference type="Gene3D" id="2.130.10.10">
    <property type="entry name" value="YVTN repeat-like/Quinoprotein amine dehydrogenase"/>
    <property type="match status" value="1"/>
</dbReference>
<feature type="region of interest" description="Disordered" evidence="1">
    <location>
        <begin position="217"/>
        <end position="258"/>
    </location>
</feature>
<accession>B4LKX9</accession>
<reference evidence="2 3" key="1">
    <citation type="journal article" date="2007" name="Nature">
        <title>Evolution of genes and genomes on the Drosophila phylogeny.</title>
        <authorList>
            <consortium name="Drosophila 12 Genomes Consortium"/>
            <person name="Clark A.G."/>
            <person name="Eisen M.B."/>
            <person name="Smith D.R."/>
            <person name="Bergman C.M."/>
            <person name="Oliver B."/>
            <person name="Markow T.A."/>
            <person name="Kaufman T.C."/>
            <person name="Kellis M."/>
            <person name="Gelbart W."/>
            <person name="Iyer V.N."/>
            <person name="Pollard D.A."/>
            <person name="Sackton T.B."/>
            <person name="Larracuente A.M."/>
            <person name="Singh N.D."/>
            <person name="Abad J.P."/>
            <person name="Abt D.N."/>
            <person name="Adryan B."/>
            <person name="Aguade M."/>
            <person name="Akashi H."/>
            <person name="Anderson W.W."/>
            <person name="Aquadro C.F."/>
            <person name="Ardell D.H."/>
            <person name="Arguello R."/>
            <person name="Artieri C.G."/>
            <person name="Barbash D.A."/>
            <person name="Barker D."/>
            <person name="Barsanti P."/>
            <person name="Batterham P."/>
            <person name="Batzoglou S."/>
            <person name="Begun D."/>
            <person name="Bhutkar A."/>
            <person name="Blanco E."/>
            <person name="Bosak S.A."/>
            <person name="Bradley R.K."/>
            <person name="Brand A.D."/>
            <person name="Brent M.R."/>
            <person name="Brooks A.N."/>
            <person name="Brown R.H."/>
            <person name="Butlin R.K."/>
            <person name="Caggese C."/>
            <person name="Calvi B.R."/>
            <person name="Bernardo de Carvalho A."/>
            <person name="Caspi A."/>
            <person name="Castrezana S."/>
            <person name="Celniker S.E."/>
            <person name="Chang J.L."/>
            <person name="Chapple C."/>
            <person name="Chatterji S."/>
            <person name="Chinwalla A."/>
            <person name="Civetta A."/>
            <person name="Clifton S.W."/>
            <person name="Comeron J.M."/>
            <person name="Costello J.C."/>
            <person name="Coyne J.A."/>
            <person name="Daub J."/>
            <person name="David R.G."/>
            <person name="Delcher A.L."/>
            <person name="Delehaunty K."/>
            <person name="Do C.B."/>
            <person name="Ebling H."/>
            <person name="Edwards K."/>
            <person name="Eickbush T."/>
            <person name="Evans J.D."/>
            <person name="Filipski A."/>
            <person name="Findeiss S."/>
            <person name="Freyhult E."/>
            <person name="Fulton L."/>
            <person name="Fulton R."/>
            <person name="Garcia A.C."/>
            <person name="Gardiner A."/>
            <person name="Garfield D.A."/>
            <person name="Garvin B.E."/>
            <person name="Gibson G."/>
            <person name="Gilbert D."/>
            <person name="Gnerre S."/>
            <person name="Godfrey J."/>
            <person name="Good R."/>
            <person name="Gotea V."/>
            <person name="Gravely B."/>
            <person name="Greenberg A.J."/>
            <person name="Griffiths-Jones S."/>
            <person name="Gross S."/>
            <person name="Guigo R."/>
            <person name="Gustafson E.A."/>
            <person name="Haerty W."/>
            <person name="Hahn M.W."/>
            <person name="Halligan D.L."/>
            <person name="Halpern A.L."/>
            <person name="Halter G.M."/>
            <person name="Han M.V."/>
            <person name="Heger A."/>
            <person name="Hillier L."/>
            <person name="Hinrichs A.S."/>
            <person name="Holmes I."/>
            <person name="Hoskins R.A."/>
            <person name="Hubisz M.J."/>
            <person name="Hultmark D."/>
            <person name="Huntley M.A."/>
            <person name="Jaffe D.B."/>
            <person name="Jagadeeshan S."/>
            <person name="Jeck W.R."/>
            <person name="Johnson J."/>
            <person name="Jones C.D."/>
            <person name="Jordan W.C."/>
            <person name="Karpen G.H."/>
            <person name="Kataoka E."/>
            <person name="Keightley P.D."/>
            <person name="Kheradpour P."/>
            <person name="Kirkness E.F."/>
            <person name="Koerich L.B."/>
            <person name="Kristiansen K."/>
            <person name="Kudrna D."/>
            <person name="Kulathinal R.J."/>
            <person name="Kumar S."/>
            <person name="Kwok R."/>
            <person name="Lander E."/>
            <person name="Langley C.H."/>
            <person name="Lapoint R."/>
            <person name="Lazzaro B.P."/>
            <person name="Lee S.J."/>
            <person name="Levesque L."/>
            <person name="Li R."/>
            <person name="Lin C.F."/>
            <person name="Lin M.F."/>
            <person name="Lindblad-Toh K."/>
            <person name="Llopart A."/>
            <person name="Long M."/>
            <person name="Low L."/>
            <person name="Lozovsky E."/>
            <person name="Lu J."/>
            <person name="Luo M."/>
            <person name="Machado C.A."/>
            <person name="Makalowski W."/>
            <person name="Marzo M."/>
            <person name="Matsuda M."/>
            <person name="Matzkin L."/>
            <person name="McAllister B."/>
            <person name="McBride C.S."/>
            <person name="McKernan B."/>
            <person name="McKernan K."/>
            <person name="Mendez-Lago M."/>
            <person name="Minx P."/>
            <person name="Mollenhauer M.U."/>
            <person name="Montooth K."/>
            <person name="Mount S.M."/>
            <person name="Mu X."/>
            <person name="Myers E."/>
            <person name="Negre B."/>
            <person name="Newfeld S."/>
            <person name="Nielsen R."/>
            <person name="Noor M.A."/>
            <person name="O'Grady P."/>
            <person name="Pachter L."/>
            <person name="Papaceit M."/>
            <person name="Parisi M.J."/>
            <person name="Parisi M."/>
            <person name="Parts L."/>
            <person name="Pedersen J.S."/>
            <person name="Pesole G."/>
            <person name="Phillippy A.M."/>
            <person name="Ponting C.P."/>
            <person name="Pop M."/>
            <person name="Porcelli D."/>
            <person name="Powell J.R."/>
            <person name="Prohaska S."/>
            <person name="Pruitt K."/>
            <person name="Puig M."/>
            <person name="Quesneville H."/>
            <person name="Ram K.R."/>
            <person name="Rand D."/>
            <person name="Rasmussen M.D."/>
            <person name="Reed L.K."/>
            <person name="Reenan R."/>
            <person name="Reily A."/>
            <person name="Remington K.A."/>
            <person name="Rieger T.T."/>
            <person name="Ritchie M.G."/>
            <person name="Robin C."/>
            <person name="Rogers Y.H."/>
            <person name="Rohde C."/>
            <person name="Rozas J."/>
            <person name="Rubenfield M.J."/>
            <person name="Ruiz A."/>
            <person name="Russo S."/>
            <person name="Salzberg S.L."/>
            <person name="Sanchez-Gracia A."/>
            <person name="Saranga D.J."/>
            <person name="Sato H."/>
            <person name="Schaeffer S.W."/>
            <person name="Schatz M.C."/>
            <person name="Schlenke T."/>
            <person name="Schwartz R."/>
            <person name="Segarra C."/>
            <person name="Singh R.S."/>
            <person name="Sirot L."/>
            <person name="Sirota M."/>
            <person name="Sisneros N.B."/>
            <person name="Smith C.D."/>
            <person name="Smith T.F."/>
            <person name="Spieth J."/>
            <person name="Stage D.E."/>
            <person name="Stark A."/>
            <person name="Stephan W."/>
            <person name="Strausberg R.L."/>
            <person name="Strempel S."/>
            <person name="Sturgill D."/>
            <person name="Sutton G."/>
            <person name="Sutton G.G."/>
            <person name="Tao W."/>
            <person name="Teichmann S."/>
            <person name="Tobari Y.N."/>
            <person name="Tomimura Y."/>
            <person name="Tsolas J.M."/>
            <person name="Valente V.L."/>
            <person name="Venter E."/>
            <person name="Venter J.C."/>
            <person name="Vicario S."/>
            <person name="Vieira F.G."/>
            <person name="Vilella A.J."/>
            <person name="Villasante A."/>
            <person name="Walenz B."/>
            <person name="Wang J."/>
            <person name="Wasserman M."/>
            <person name="Watts T."/>
            <person name="Wilson D."/>
            <person name="Wilson R.K."/>
            <person name="Wing R.A."/>
            <person name="Wolfner M.F."/>
            <person name="Wong A."/>
            <person name="Wong G.K."/>
            <person name="Wu C.I."/>
            <person name="Wu G."/>
            <person name="Yamamoto D."/>
            <person name="Yang H.P."/>
            <person name="Yang S.P."/>
            <person name="Yorke J.A."/>
            <person name="Yoshida K."/>
            <person name="Zdobnov E."/>
            <person name="Zhang P."/>
            <person name="Zhang Y."/>
            <person name="Zimin A.V."/>
            <person name="Baldwin J."/>
            <person name="Abdouelleil A."/>
            <person name="Abdulkadir J."/>
            <person name="Abebe A."/>
            <person name="Abera B."/>
            <person name="Abreu J."/>
            <person name="Acer S.C."/>
            <person name="Aftuck L."/>
            <person name="Alexander A."/>
            <person name="An P."/>
            <person name="Anderson E."/>
            <person name="Anderson S."/>
            <person name="Arachi H."/>
            <person name="Azer M."/>
            <person name="Bachantsang P."/>
            <person name="Barry A."/>
            <person name="Bayul T."/>
            <person name="Berlin A."/>
            <person name="Bessette D."/>
            <person name="Bloom T."/>
            <person name="Blye J."/>
            <person name="Boguslavskiy L."/>
            <person name="Bonnet C."/>
            <person name="Boukhgalter B."/>
            <person name="Bourzgui I."/>
            <person name="Brown A."/>
            <person name="Cahill P."/>
            <person name="Channer S."/>
            <person name="Cheshatsang Y."/>
            <person name="Chuda L."/>
            <person name="Citroen M."/>
            <person name="Collymore A."/>
            <person name="Cooke P."/>
            <person name="Costello M."/>
            <person name="D'Aco K."/>
            <person name="Daza R."/>
            <person name="De Haan G."/>
            <person name="DeGray S."/>
            <person name="DeMaso C."/>
            <person name="Dhargay N."/>
            <person name="Dooley K."/>
            <person name="Dooley E."/>
            <person name="Doricent M."/>
            <person name="Dorje P."/>
            <person name="Dorjee K."/>
            <person name="Dupes A."/>
            <person name="Elong R."/>
            <person name="Falk J."/>
            <person name="Farina A."/>
            <person name="Faro S."/>
            <person name="Ferguson D."/>
            <person name="Fisher S."/>
            <person name="Foley C.D."/>
            <person name="Franke A."/>
            <person name="Friedrich D."/>
            <person name="Gadbois L."/>
            <person name="Gearin G."/>
            <person name="Gearin C.R."/>
            <person name="Giannoukos G."/>
            <person name="Goode T."/>
            <person name="Graham J."/>
            <person name="Grandbois E."/>
            <person name="Grewal S."/>
            <person name="Gyaltsen K."/>
            <person name="Hafez N."/>
            <person name="Hagos B."/>
            <person name="Hall J."/>
            <person name="Henson C."/>
            <person name="Hollinger A."/>
            <person name="Honan T."/>
            <person name="Huard M.D."/>
            <person name="Hughes L."/>
            <person name="Hurhula B."/>
            <person name="Husby M.E."/>
            <person name="Kamat A."/>
            <person name="Kanga B."/>
            <person name="Kashin S."/>
            <person name="Khazanovich D."/>
            <person name="Kisner P."/>
            <person name="Lance K."/>
            <person name="Lara M."/>
            <person name="Lee W."/>
            <person name="Lennon N."/>
            <person name="Letendre F."/>
            <person name="LeVine R."/>
            <person name="Lipovsky A."/>
            <person name="Liu X."/>
            <person name="Liu J."/>
            <person name="Liu S."/>
            <person name="Lokyitsang T."/>
            <person name="Lokyitsang Y."/>
            <person name="Lubonja R."/>
            <person name="Lui A."/>
            <person name="MacDonald P."/>
            <person name="Magnisalis V."/>
            <person name="Maru K."/>
            <person name="Matthews C."/>
            <person name="McCusker W."/>
            <person name="McDonough S."/>
            <person name="Mehta T."/>
            <person name="Meldrim J."/>
            <person name="Meneus L."/>
            <person name="Mihai O."/>
            <person name="Mihalev A."/>
            <person name="Mihova T."/>
            <person name="Mittelman R."/>
            <person name="Mlenga V."/>
            <person name="Montmayeur A."/>
            <person name="Mulrain L."/>
            <person name="Navidi A."/>
            <person name="Naylor J."/>
            <person name="Negash T."/>
            <person name="Nguyen T."/>
            <person name="Nguyen N."/>
            <person name="Nicol R."/>
            <person name="Norbu C."/>
            <person name="Norbu N."/>
            <person name="Novod N."/>
            <person name="O'Neill B."/>
            <person name="Osman S."/>
            <person name="Markiewicz E."/>
            <person name="Oyono O.L."/>
            <person name="Patti C."/>
            <person name="Phunkhang P."/>
            <person name="Pierre F."/>
            <person name="Priest M."/>
            <person name="Raghuraman S."/>
            <person name="Rege F."/>
            <person name="Reyes R."/>
            <person name="Rise C."/>
            <person name="Rogov P."/>
            <person name="Ross K."/>
            <person name="Ryan E."/>
            <person name="Settipalli S."/>
            <person name="Shea T."/>
            <person name="Sherpa N."/>
            <person name="Shi L."/>
            <person name="Shih D."/>
            <person name="Sparrow T."/>
            <person name="Spaulding J."/>
            <person name="Stalker J."/>
            <person name="Stange-Thomann N."/>
            <person name="Stavropoulos S."/>
            <person name="Stone C."/>
            <person name="Strader C."/>
            <person name="Tesfaye S."/>
            <person name="Thomson T."/>
            <person name="Thoulutsang Y."/>
            <person name="Thoulutsang D."/>
            <person name="Topham K."/>
            <person name="Topping I."/>
            <person name="Tsamla T."/>
            <person name="Vassiliev H."/>
            <person name="Vo A."/>
            <person name="Wangchuk T."/>
            <person name="Wangdi T."/>
            <person name="Weiand M."/>
            <person name="Wilkinson J."/>
            <person name="Wilson A."/>
            <person name="Yadav S."/>
            <person name="Young G."/>
            <person name="Yu Q."/>
            <person name="Zembek L."/>
            <person name="Zhong D."/>
            <person name="Zimmer A."/>
            <person name="Zwirko Z."/>
            <person name="Jaffe D.B."/>
            <person name="Alvarez P."/>
            <person name="Brockman W."/>
            <person name="Butler J."/>
            <person name="Chin C."/>
            <person name="Gnerre S."/>
            <person name="Grabherr M."/>
            <person name="Kleber M."/>
            <person name="Mauceli E."/>
            <person name="MacCallum I."/>
        </authorList>
    </citation>
    <scope>NUCLEOTIDE SEQUENCE [LARGE SCALE GENOMIC DNA]</scope>
    <source>
        <strain evidence="3">Tucson 15010-1051.87</strain>
    </source>
</reference>
<dbReference type="OrthoDB" id="2162425at2759"/>
<keyword evidence="3" id="KW-1185">Reference proteome</keyword>
<dbReference type="InterPro" id="IPR015943">
    <property type="entry name" value="WD40/YVTN_repeat-like_dom_sf"/>
</dbReference>
<dbReference type="InParanoid" id="B4LKX9"/>
<dbReference type="PANTHER" id="PTHR16022">
    <property type="entry name" value="WD REPEAT DOMAIN 60"/>
    <property type="match status" value="1"/>
</dbReference>
<evidence type="ECO:0000313" key="2">
    <source>
        <dbReference type="EMBL" id="EDW60783.1"/>
    </source>
</evidence>
<feature type="compositionally biased region" description="Polar residues" evidence="1">
    <location>
        <begin position="21"/>
        <end position="37"/>
    </location>
</feature>
<feature type="compositionally biased region" description="Low complexity" evidence="1">
    <location>
        <begin position="94"/>
        <end position="121"/>
    </location>
</feature>
<dbReference type="InterPro" id="IPR036322">
    <property type="entry name" value="WD40_repeat_dom_sf"/>
</dbReference>
<sequence length="1048" mass="116563">MSKSSTRTAIKANPKNETQRKTINSPATGVGTATSRSSSEKVKQQDSIDSEKGLRKATKTAKATVTATTTKKPPPLHKSKNKEREAAPQTSKRATPSPATKATATLRAAKQPPASKAKPNAVLDTYHSVTVSSPPQKRRVQAKQATAEAGPADTVEEERQPPRVRSFSRTLQPEEVVVLKRESAKQRSEQEVLKQIKQVKQPVAFEVNFEAAKTQAAEATNDLDNYSDDFESYESDFETDVSTPEEEELEEDESQVAESAEAVLLAGEVSLTVDSSEEDDEEDSEPTQNPITVIQRDKELERKLDSGHYDMQSRRQPRAAALQPYDSFDTNSMANSDQLDSGISSYGVAAALEVPIVRQSTADVHYGGYVDFVARPVITRRGLELMRKLRFDQLDYQLFEMKPLSYEGYMQSYGKLNTCQLATQTHSQHMDNECQTQELHMRTSWTQHPPYYGSQLVLSCSGDAGNELDLLLSIKTNDPFENSLARLEQLRQAEQHRTLQKQRQRLAKPNDLERLGVFLNKASLLLGKVLNTNCPTRSPRQVPLLQTGLLNALRVRRIFGSSGQQQLVVTVHECPPQSDVYRDDFANLLMVWSLTDPSNPLRLLSTWAEVCRVTFCSEAPDIIVAGLRDGSMAMWDLRETYSYCSKLDGNLTHFAATQSVVPSMDAQELTALDLGAVVDVRSFRPAPKSSGIGLESSFALSHKDIQYAALNDSGLLTIWTLVESGLRSHGATSANEYSSPWARVKLLQAASCDMRGYLERRLLSRNQTAYDKTKSLFQGNIYSDELLRELNETQTLTTAFAGQGLQGLRFSSIDTGSDLIYVCTNRNFVLCCTRSLKTERFTRIGLHESRFLFPTALCVLANEYFVAVGLSNGSVMILNCNQRQRQRLQRPTTAMPQPTIEHEPETGKSCAIQNIILNERRSFEQKEMDNSASGSYDARPNTALQLLQQPRRSYELLVFDQQLLLSGSVLRQHLVQSLVQSSDGWRLFALSNGSVRTYDFHLDRELTDTGLEISSPVADIAASSSSSTNQQLLVLAADGKVHMHSVNL</sequence>
<feature type="region of interest" description="Disordered" evidence="1">
    <location>
        <begin position="1"/>
        <end position="169"/>
    </location>
</feature>
<dbReference type="InterPro" id="IPR042505">
    <property type="entry name" value="DYNC2I1"/>
</dbReference>
<dbReference type="GO" id="GO:0042073">
    <property type="term" value="P:intraciliary transport"/>
    <property type="evidence" value="ECO:0007669"/>
    <property type="project" value="InterPro"/>
</dbReference>
<gene>
    <name evidence="2" type="primary">Dvir\GJ20670</name>
    <name evidence="2" type="ORF">Dvir_GJ20670</name>
</gene>
<protein>
    <recommendedName>
        <fullName evidence="4">WD repeat-containing protein 60</fullName>
    </recommendedName>
</protein>
<dbReference type="GO" id="GO:0045503">
    <property type="term" value="F:dynein light chain binding"/>
    <property type="evidence" value="ECO:0007669"/>
    <property type="project" value="InterPro"/>
</dbReference>
<dbReference type="SUPFAM" id="SSF50978">
    <property type="entry name" value="WD40 repeat-like"/>
    <property type="match status" value="1"/>
</dbReference>
<feature type="compositionally biased region" description="Acidic residues" evidence="1">
    <location>
        <begin position="225"/>
        <end position="255"/>
    </location>
</feature>
<name>B4LKX9_DROVI</name>
<proteinExistence type="predicted"/>
<feature type="compositionally biased region" description="Basic and acidic residues" evidence="1">
    <location>
        <begin position="38"/>
        <end position="54"/>
    </location>
</feature>
<dbReference type="Proteomes" id="UP000008792">
    <property type="component" value="Unassembled WGS sequence"/>
</dbReference>
<dbReference type="GO" id="GO:0045504">
    <property type="term" value="F:dynein heavy chain binding"/>
    <property type="evidence" value="ECO:0007669"/>
    <property type="project" value="InterPro"/>
</dbReference>
<evidence type="ECO:0000313" key="3">
    <source>
        <dbReference type="Proteomes" id="UP000008792"/>
    </source>
</evidence>
<evidence type="ECO:0008006" key="4">
    <source>
        <dbReference type="Google" id="ProtNLM"/>
    </source>
</evidence>
<feature type="region of interest" description="Disordered" evidence="1">
    <location>
        <begin position="273"/>
        <end position="298"/>
    </location>
</feature>
<dbReference type="HOGENOM" id="CLU_290406_0_0_1"/>
<dbReference type="EMBL" id="CH940648">
    <property type="protein sequence ID" value="EDW60783.1"/>
    <property type="molecule type" value="Genomic_DNA"/>
</dbReference>
<dbReference type="GO" id="GO:0005929">
    <property type="term" value="C:cilium"/>
    <property type="evidence" value="ECO:0007669"/>
    <property type="project" value="GOC"/>
</dbReference>
<dbReference type="AlphaFoldDB" id="B4LKX9"/>
<organism evidence="2 3">
    <name type="scientific">Drosophila virilis</name>
    <name type="common">Fruit fly</name>
    <dbReference type="NCBI Taxonomy" id="7244"/>
    <lineage>
        <taxon>Eukaryota</taxon>
        <taxon>Metazoa</taxon>
        <taxon>Ecdysozoa</taxon>
        <taxon>Arthropoda</taxon>
        <taxon>Hexapoda</taxon>
        <taxon>Insecta</taxon>
        <taxon>Pterygota</taxon>
        <taxon>Neoptera</taxon>
        <taxon>Endopterygota</taxon>
        <taxon>Diptera</taxon>
        <taxon>Brachycera</taxon>
        <taxon>Muscomorpha</taxon>
        <taxon>Ephydroidea</taxon>
        <taxon>Drosophilidae</taxon>
        <taxon>Drosophila</taxon>
    </lineage>
</organism>
<dbReference type="PhylomeDB" id="B4LKX9"/>
<dbReference type="GO" id="GO:0005868">
    <property type="term" value="C:cytoplasmic dynein complex"/>
    <property type="evidence" value="ECO:0007669"/>
    <property type="project" value="InterPro"/>
</dbReference>
<dbReference type="STRING" id="7244.B4LKX9"/>
<feature type="compositionally biased region" description="Acidic residues" evidence="1">
    <location>
        <begin position="275"/>
        <end position="285"/>
    </location>
</feature>
<evidence type="ECO:0000256" key="1">
    <source>
        <dbReference type="SAM" id="MobiDB-lite"/>
    </source>
</evidence>
<dbReference type="OMA" id="WAEVCRV"/>
<dbReference type="KEGG" id="dvi:6625959"/>
<dbReference type="PANTHER" id="PTHR16022:SF0">
    <property type="entry name" value="CYTOPLASMIC DYNEIN 2 INTERMEDIATE CHAIN 1"/>
    <property type="match status" value="1"/>
</dbReference>